<dbReference type="InterPro" id="IPR053202">
    <property type="entry name" value="EGF_Rcpt_Signaling_Reg"/>
</dbReference>
<evidence type="ECO:0000313" key="2">
    <source>
        <dbReference type="EMBL" id="QHU19452.1"/>
    </source>
</evidence>
<dbReference type="Pfam" id="PF05050">
    <property type="entry name" value="Methyltransf_21"/>
    <property type="match status" value="1"/>
</dbReference>
<dbReference type="GO" id="GO:0031902">
    <property type="term" value="C:late endosome membrane"/>
    <property type="evidence" value="ECO:0007669"/>
    <property type="project" value="TreeGrafter"/>
</dbReference>
<dbReference type="SUPFAM" id="SSF53335">
    <property type="entry name" value="S-adenosyl-L-methionine-dependent methyltransferases"/>
    <property type="match status" value="1"/>
</dbReference>
<name>A0A6C0KN71_9ZZZZ</name>
<dbReference type="GO" id="GO:0016197">
    <property type="term" value="P:endosomal transport"/>
    <property type="evidence" value="ECO:0007669"/>
    <property type="project" value="TreeGrafter"/>
</dbReference>
<dbReference type="Gene3D" id="3.40.50.150">
    <property type="entry name" value="Vaccinia Virus protein VP39"/>
    <property type="match status" value="1"/>
</dbReference>
<dbReference type="AlphaFoldDB" id="A0A6C0KN71"/>
<dbReference type="InterPro" id="IPR006342">
    <property type="entry name" value="FkbM_mtfrase"/>
</dbReference>
<accession>A0A6C0KN71</accession>
<dbReference type="PANTHER" id="PTHR34009:SF2">
    <property type="entry name" value="PROTEIN STAR"/>
    <property type="match status" value="1"/>
</dbReference>
<dbReference type="GO" id="GO:0005789">
    <property type="term" value="C:endoplasmic reticulum membrane"/>
    <property type="evidence" value="ECO:0007669"/>
    <property type="project" value="TreeGrafter"/>
</dbReference>
<dbReference type="GO" id="GO:0005886">
    <property type="term" value="C:plasma membrane"/>
    <property type="evidence" value="ECO:0007669"/>
    <property type="project" value="TreeGrafter"/>
</dbReference>
<dbReference type="InterPro" id="IPR029063">
    <property type="entry name" value="SAM-dependent_MTases_sf"/>
</dbReference>
<dbReference type="NCBIfam" id="TIGR01444">
    <property type="entry name" value="fkbM_fam"/>
    <property type="match status" value="1"/>
</dbReference>
<proteinExistence type="predicted"/>
<organism evidence="2">
    <name type="scientific">viral metagenome</name>
    <dbReference type="NCBI Taxonomy" id="1070528"/>
    <lineage>
        <taxon>unclassified sequences</taxon>
        <taxon>metagenomes</taxon>
        <taxon>organismal metagenomes</taxon>
    </lineage>
</organism>
<protein>
    <recommendedName>
        <fullName evidence="1">Methyltransferase FkbM domain-containing protein</fullName>
    </recommendedName>
</protein>
<sequence>MSYSQFGQEVEVIKFYKNKPFGFFVEIGAHNGKKLSNTYMLESQFKWKGICVEPNPQKYELLCKNRRRSFCCDRAVYSESNKELIFDIANNDDLLSGISETIDFHKNFVETNKSQILVNTISFFDLLEKYNAPSFIEYLSLDTEGSEYEILKSLDFQKYIFGLIHVEHNFVEPKRSQINELLTSNGYEFIKENHIDDVYKHKSID</sequence>
<reference evidence="2" key="1">
    <citation type="journal article" date="2020" name="Nature">
        <title>Giant virus diversity and host interactions through global metagenomics.</title>
        <authorList>
            <person name="Schulz F."/>
            <person name="Roux S."/>
            <person name="Paez-Espino D."/>
            <person name="Jungbluth S."/>
            <person name="Walsh D.A."/>
            <person name="Denef V.J."/>
            <person name="McMahon K.D."/>
            <person name="Konstantinidis K.T."/>
            <person name="Eloe-Fadrosh E.A."/>
            <person name="Kyrpides N.C."/>
            <person name="Woyke T."/>
        </authorList>
    </citation>
    <scope>NUCLEOTIDE SEQUENCE</scope>
    <source>
        <strain evidence="2">GVMAG-S-3300013014-104</strain>
    </source>
</reference>
<feature type="domain" description="Methyltransferase FkbM" evidence="1">
    <location>
        <begin position="26"/>
        <end position="189"/>
    </location>
</feature>
<dbReference type="GO" id="GO:0006888">
    <property type="term" value="P:endoplasmic reticulum to Golgi vesicle-mediated transport"/>
    <property type="evidence" value="ECO:0007669"/>
    <property type="project" value="TreeGrafter"/>
</dbReference>
<evidence type="ECO:0000259" key="1">
    <source>
        <dbReference type="Pfam" id="PF05050"/>
    </source>
</evidence>
<dbReference type="GO" id="GO:0005794">
    <property type="term" value="C:Golgi apparatus"/>
    <property type="evidence" value="ECO:0007669"/>
    <property type="project" value="TreeGrafter"/>
</dbReference>
<dbReference type="EMBL" id="MN740951">
    <property type="protein sequence ID" value="QHU19452.1"/>
    <property type="molecule type" value="Genomic_DNA"/>
</dbReference>
<dbReference type="PANTHER" id="PTHR34009">
    <property type="entry name" value="PROTEIN STAR"/>
    <property type="match status" value="1"/>
</dbReference>